<evidence type="ECO:0000256" key="1">
    <source>
        <dbReference type="SAM" id="MobiDB-lite"/>
    </source>
</evidence>
<dbReference type="AlphaFoldDB" id="A0A9P8VFW9"/>
<protein>
    <recommendedName>
        <fullName evidence="5">Extracellular serine-rich protein</fullName>
    </recommendedName>
</protein>
<feature type="region of interest" description="Disordered" evidence="1">
    <location>
        <begin position="74"/>
        <end position="117"/>
    </location>
</feature>
<feature type="compositionally biased region" description="Basic and acidic residues" evidence="1">
    <location>
        <begin position="84"/>
        <end position="98"/>
    </location>
</feature>
<evidence type="ECO:0000313" key="3">
    <source>
        <dbReference type="EMBL" id="KAH6689170.1"/>
    </source>
</evidence>
<dbReference type="EMBL" id="JAGSXJ010000008">
    <property type="protein sequence ID" value="KAH6689170.1"/>
    <property type="molecule type" value="Genomic_DNA"/>
</dbReference>
<keyword evidence="2" id="KW-0472">Membrane</keyword>
<keyword evidence="2" id="KW-1133">Transmembrane helix</keyword>
<gene>
    <name evidence="3" type="ORF">F5X68DRAFT_255040</name>
</gene>
<dbReference type="Proteomes" id="UP000770015">
    <property type="component" value="Unassembled WGS sequence"/>
</dbReference>
<comment type="caution">
    <text evidence="3">The sequence shown here is derived from an EMBL/GenBank/DDBJ whole genome shotgun (WGS) entry which is preliminary data.</text>
</comment>
<feature type="transmembrane region" description="Helical" evidence="2">
    <location>
        <begin position="124"/>
        <end position="146"/>
    </location>
</feature>
<reference evidence="3" key="1">
    <citation type="journal article" date="2021" name="Nat. Commun.">
        <title>Genetic determinants of endophytism in the Arabidopsis root mycobiome.</title>
        <authorList>
            <person name="Mesny F."/>
            <person name="Miyauchi S."/>
            <person name="Thiergart T."/>
            <person name="Pickel B."/>
            <person name="Atanasova L."/>
            <person name="Karlsson M."/>
            <person name="Huettel B."/>
            <person name="Barry K.W."/>
            <person name="Haridas S."/>
            <person name="Chen C."/>
            <person name="Bauer D."/>
            <person name="Andreopoulos W."/>
            <person name="Pangilinan J."/>
            <person name="LaButti K."/>
            <person name="Riley R."/>
            <person name="Lipzen A."/>
            <person name="Clum A."/>
            <person name="Drula E."/>
            <person name="Henrissat B."/>
            <person name="Kohler A."/>
            <person name="Grigoriev I.V."/>
            <person name="Martin F.M."/>
            <person name="Hacquard S."/>
        </authorList>
    </citation>
    <scope>NUCLEOTIDE SEQUENCE</scope>
    <source>
        <strain evidence="3">MPI-SDFR-AT-0117</strain>
    </source>
</reference>
<feature type="region of interest" description="Disordered" evidence="1">
    <location>
        <begin position="253"/>
        <end position="302"/>
    </location>
</feature>
<dbReference type="PANTHER" id="PTHR34883:SF8">
    <property type="entry name" value="EXTRACELLULAR SERINE-RICH PROTEIN (AFU_ORTHOLOGUE AFUA_6G00670)"/>
    <property type="match status" value="1"/>
</dbReference>
<dbReference type="InterPro" id="IPR052953">
    <property type="entry name" value="Ser-rich/MCO-related"/>
</dbReference>
<proteinExistence type="predicted"/>
<organism evidence="3 4">
    <name type="scientific">Plectosphaerella plurivora</name>
    <dbReference type="NCBI Taxonomy" id="936078"/>
    <lineage>
        <taxon>Eukaryota</taxon>
        <taxon>Fungi</taxon>
        <taxon>Dikarya</taxon>
        <taxon>Ascomycota</taxon>
        <taxon>Pezizomycotina</taxon>
        <taxon>Sordariomycetes</taxon>
        <taxon>Hypocreomycetidae</taxon>
        <taxon>Glomerellales</taxon>
        <taxon>Plectosphaerellaceae</taxon>
        <taxon>Plectosphaerella</taxon>
    </lineage>
</organism>
<dbReference type="PANTHER" id="PTHR34883">
    <property type="entry name" value="SERINE-RICH PROTEIN, PUTATIVE-RELATED-RELATED"/>
    <property type="match status" value="1"/>
</dbReference>
<evidence type="ECO:0008006" key="5">
    <source>
        <dbReference type="Google" id="ProtNLM"/>
    </source>
</evidence>
<sequence length="302" mass="32000">MSGIGRVGFNSGFKPVKAITTDAPRWSITINDTEPIFYFCGADGSCYKNHMIGVINPNTTQTLQKHLESAEGLTFQVLPGEPYPEEKGDDPTEPKPTPDGDGGQGTSSPPSGGGGDTGLYAGQIAGIAIGSAALLIITASLIYLCGRRGGIDGAHRRIAFTGHPPPGGMTEENYTVGTKSPAVDSSRWSAVRWSTRGPLSPYREQASPPNLSMLASPVHAVGHPHPGYGFTGMEPQHPGHYQHASYMYDHAMKQQANSPPPKPVASPPPVTPIELPSENGLSPGQARYSWVGNDSEANFRTR</sequence>
<keyword evidence="2" id="KW-0812">Transmembrane</keyword>
<evidence type="ECO:0000313" key="4">
    <source>
        <dbReference type="Proteomes" id="UP000770015"/>
    </source>
</evidence>
<keyword evidence="4" id="KW-1185">Reference proteome</keyword>
<evidence type="ECO:0000256" key="2">
    <source>
        <dbReference type="SAM" id="Phobius"/>
    </source>
</evidence>
<feature type="compositionally biased region" description="Pro residues" evidence="1">
    <location>
        <begin position="258"/>
        <end position="271"/>
    </location>
</feature>
<accession>A0A9P8VFW9</accession>
<dbReference type="OrthoDB" id="2331100at2759"/>
<feature type="compositionally biased region" description="Gly residues" evidence="1">
    <location>
        <begin position="100"/>
        <end position="117"/>
    </location>
</feature>
<name>A0A9P8VFW9_9PEZI</name>